<evidence type="ECO:0000313" key="1">
    <source>
        <dbReference type="EMBL" id="JAD38866.1"/>
    </source>
</evidence>
<name>A0A0A8ZJ79_ARUDO</name>
<sequence length="14" mass="1504">MPRMAVANMKNVAA</sequence>
<accession>A0A0A8ZJ79</accession>
<proteinExistence type="predicted"/>
<reference evidence="1" key="1">
    <citation type="submission" date="2014-09" db="EMBL/GenBank/DDBJ databases">
        <authorList>
            <person name="Magalhaes I.L.F."/>
            <person name="Oliveira U."/>
            <person name="Santos F.R."/>
            <person name="Vidigal T.H.D.A."/>
            <person name="Brescovit A.D."/>
            <person name="Santos A.J."/>
        </authorList>
    </citation>
    <scope>NUCLEOTIDE SEQUENCE</scope>
    <source>
        <tissue evidence="1">Shoot tissue taken approximately 20 cm above the soil surface</tissue>
    </source>
</reference>
<dbReference type="EMBL" id="GBRH01259029">
    <property type="protein sequence ID" value="JAD38866.1"/>
    <property type="molecule type" value="Transcribed_RNA"/>
</dbReference>
<protein>
    <submittedName>
        <fullName evidence="1">Uncharacterized protein</fullName>
    </submittedName>
</protein>
<organism evidence="1">
    <name type="scientific">Arundo donax</name>
    <name type="common">Giant reed</name>
    <name type="synonym">Donax arundinaceus</name>
    <dbReference type="NCBI Taxonomy" id="35708"/>
    <lineage>
        <taxon>Eukaryota</taxon>
        <taxon>Viridiplantae</taxon>
        <taxon>Streptophyta</taxon>
        <taxon>Embryophyta</taxon>
        <taxon>Tracheophyta</taxon>
        <taxon>Spermatophyta</taxon>
        <taxon>Magnoliopsida</taxon>
        <taxon>Liliopsida</taxon>
        <taxon>Poales</taxon>
        <taxon>Poaceae</taxon>
        <taxon>PACMAD clade</taxon>
        <taxon>Arundinoideae</taxon>
        <taxon>Arundineae</taxon>
        <taxon>Arundo</taxon>
    </lineage>
</organism>
<reference evidence="1" key="2">
    <citation type="journal article" date="2015" name="Data Brief">
        <title>Shoot transcriptome of the giant reed, Arundo donax.</title>
        <authorList>
            <person name="Barrero R.A."/>
            <person name="Guerrero F.D."/>
            <person name="Moolhuijzen P."/>
            <person name="Goolsby J.A."/>
            <person name="Tidwell J."/>
            <person name="Bellgard S.E."/>
            <person name="Bellgard M.I."/>
        </authorList>
    </citation>
    <scope>NUCLEOTIDE SEQUENCE</scope>
    <source>
        <tissue evidence="1">Shoot tissue taken approximately 20 cm above the soil surface</tissue>
    </source>
</reference>